<sequence length="160" mass="17218">MNRVARLGFGMVIGAAVIAVPLALVVRRPTRSDDADALRPIERPEGRIRVEVLNAGGVSGLARDATDFLRDHGFDVVYFGNAGSFDADSTLVFDRVGRPEAARAVAEALGIDNVVDQPDPNRFADVSVWLGSGWSSVTSVGGRGAEGTGRWWDPRAWWAR</sequence>
<accession>A0A956M4V6</accession>
<keyword evidence="1" id="KW-0472">Membrane</keyword>
<comment type="caution">
    <text evidence="3">The sequence shown here is derived from an EMBL/GenBank/DDBJ whole genome shotgun (WGS) entry which is preliminary data.</text>
</comment>
<protein>
    <submittedName>
        <fullName evidence="3">LytR C-terminal domain-containing protein</fullName>
    </submittedName>
</protein>
<dbReference type="Gene3D" id="3.30.70.2390">
    <property type="match status" value="1"/>
</dbReference>
<proteinExistence type="predicted"/>
<dbReference type="Proteomes" id="UP000697710">
    <property type="component" value="Unassembled WGS sequence"/>
</dbReference>
<reference evidence="3" key="2">
    <citation type="journal article" date="2021" name="Microbiome">
        <title>Successional dynamics and alternative stable states in a saline activated sludge microbial community over 9 years.</title>
        <authorList>
            <person name="Wang Y."/>
            <person name="Ye J."/>
            <person name="Ju F."/>
            <person name="Liu L."/>
            <person name="Boyd J.A."/>
            <person name="Deng Y."/>
            <person name="Parks D.H."/>
            <person name="Jiang X."/>
            <person name="Yin X."/>
            <person name="Woodcroft B.J."/>
            <person name="Tyson G.W."/>
            <person name="Hugenholtz P."/>
            <person name="Polz M.F."/>
            <person name="Zhang T."/>
        </authorList>
    </citation>
    <scope>NUCLEOTIDE SEQUENCE</scope>
    <source>
        <strain evidence="3">HKST-UBA01</strain>
    </source>
</reference>
<evidence type="ECO:0000313" key="3">
    <source>
        <dbReference type="EMBL" id="MCA9730147.1"/>
    </source>
</evidence>
<name>A0A956M4V6_UNCEI</name>
<dbReference type="AlphaFoldDB" id="A0A956M4V6"/>
<dbReference type="EMBL" id="JAGQHR010001014">
    <property type="protein sequence ID" value="MCA9730147.1"/>
    <property type="molecule type" value="Genomic_DNA"/>
</dbReference>
<feature type="transmembrane region" description="Helical" evidence="1">
    <location>
        <begin position="6"/>
        <end position="26"/>
    </location>
</feature>
<evidence type="ECO:0000259" key="2">
    <source>
        <dbReference type="Pfam" id="PF13399"/>
    </source>
</evidence>
<reference evidence="3" key="1">
    <citation type="submission" date="2020-04" db="EMBL/GenBank/DDBJ databases">
        <authorList>
            <person name="Zhang T."/>
        </authorList>
    </citation>
    <scope>NUCLEOTIDE SEQUENCE</scope>
    <source>
        <strain evidence="3">HKST-UBA01</strain>
    </source>
</reference>
<evidence type="ECO:0000313" key="4">
    <source>
        <dbReference type="Proteomes" id="UP000697710"/>
    </source>
</evidence>
<gene>
    <name evidence="3" type="ORF">KC729_20855</name>
</gene>
<keyword evidence="1" id="KW-1133">Transmembrane helix</keyword>
<dbReference type="Pfam" id="PF13399">
    <property type="entry name" value="LytR_C"/>
    <property type="match status" value="1"/>
</dbReference>
<organism evidence="3 4">
    <name type="scientific">Eiseniibacteriota bacterium</name>
    <dbReference type="NCBI Taxonomy" id="2212470"/>
    <lineage>
        <taxon>Bacteria</taxon>
        <taxon>Candidatus Eiseniibacteriota</taxon>
    </lineage>
</organism>
<keyword evidence="1" id="KW-0812">Transmembrane</keyword>
<evidence type="ECO:0000256" key="1">
    <source>
        <dbReference type="SAM" id="Phobius"/>
    </source>
</evidence>
<dbReference type="InterPro" id="IPR027381">
    <property type="entry name" value="LytR/CpsA/Psr_C"/>
</dbReference>
<feature type="domain" description="LytR/CpsA/Psr regulator C-terminal" evidence="2">
    <location>
        <begin position="47"/>
        <end position="134"/>
    </location>
</feature>